<dbReference type="AlphaFoldDB" id="A0A397Y820"/>
<organism evidence="1 2">
    <name type="scientific">Brassica campestris</name>
    <name type="common">Field mustard</name>
    <dbReference type="NCBI Taxonomy" id="3711"/>
    <lineage>
        <taxon>Eukaryota</taxon>
        <taxon>Viridiplantae</taxon>
        <taxon>Streptophyta</taxon>
        <taxon>Embryophyta</taxon>
        <taxon>Tracheophyta</taxon>
        <taxon>Spermatophyta</taxon>
        <taxon>Magnoliopsida</taxon>
        <taxon>eudicotyledons</taxon>
        <taxon>Gunneridae</taxon>
        <taxon>Pentapetalae</taxon>
        <taxon>rosids</taxon>
        <taxon>malvids</taxon>
        <taxon>Brassicales</taxon>
        <taxon>Brassicaceae</taxon>
        <taxon>Brassiceae</taxon>
        <taxon>Brassica</taxon>
    </lineage>
</organism>
<protein>
    <submittedName>
        <fullName evidence="1">Uncharacterized protein</fullName>
    </submittedName>
</protein>
<proteinExistence type="predicted"/>
<evidence type="ECO:0000313" key="1">
    <source>
        <dbReference type="EMBL" id="RID47080.1"/>
    </source>
</evidence>
<sequence length="149" mass="17264">MVENISSTKSKERDITNPTNIISFSYSGFVIKKIDLVHLEKNLKLKCYWRNSCVILWFWSIQLQEEGLSSGDRRDISRSLGDEEQKTLYAKLGDILLTQTAWDVLRSELLVKVEEASVQPHEDTENRHKSRTFPASAMSSNLWEILFIQ</sequence>
<dbReference type="EMBL" id="CM010636">
    <property type="protein sequence ID" value="RID47080.1"/>
    <property type="molecule type" value="Genomic_DNA"/>
</dbReference>
<accession>A0A397Y820</accession>
<evidence type="ECO:0000313" key="2">
    <source>
        <dbReference type="Proteomes" id="UP000264353"/>
    </source>
</evidence>
<gene>
    <name evidence="1" type="ORF">BRARA_I03707</name>
</gene>
<name>A0A397Y820_BRACM</name>
<dbReference type="Proteomes" id="UP000264353">
    <property type="component" value="Chromosome A9"/>
</dbReference>
<reference evidence="1 2" key="1">
    <citation type="submission" date="2018-06" db="EMBL/GenBank/DDBJ databases">
        <title>WGS assembly of Brassica rapa FPsc.</title>
        <authorList>
            <person name="Bowman J."/>
            <person name="Kohchi T."/>
            <person name="Yamato K."/>
            <person name="Jenkins J."/>
            <person name="Shu S."/>
            <person name="Ishizaki K."/>
            <person name="Yamaoka S."/>
            <person name="Nishihama R."/>
            <person name="Nakamura Y."/>
            <person name="Berger F."/>
            <person name="Adam C."/>
            <person name="Aki S."/>
            <person name="Althoff F."/>
            <person name="Araki T."/>
            <person name="Arteaga-Vazquez M."/>
            <person name="Balasubrmanian S."/>
            <person name="Bauer D."/>
            <person name="Boehm C."/>
            <person name="Briginshaw L."/>
            <person name="Caballero-Perez J."/>
            <person name="Catarino B."/>
            <person name="Chen F."/>
            <person name="Chiyoda S."/>
            <person name="Chovatia M."/>
            <person name="Davies K."/>
            <person name="Delmans M."/>
            <person name="Demura T."/>
            <person name="Dierschke T."/>
            <person name="Dolan L."/>
            <person name="Dorantes-Acosta A."/>
            <person name="Eklund D."/>
            <person name="Florent S."/>
            <person name="Flores-Sandoval E."/>
            <person name="Fujiyama A."/>
            <person name="Fukuzawa H."/>
            <person name="Galik B."/>
            <person name="Grimanelli D."/>
            <person name="Grimwood J."/>
            <person name="Grossniklaus U."/>
            <person name="Hamada T."/>
            <person name="Haseloff J."/>
            <person name="Hetherington A."/>
            <person name="Higo A."/>
            <person name="Hirakawa Y."/>
            <person name="Hundley H."/>
            <person name="Ikeda Y."/>
            <person name="Inoue K."/>
            <person name="Inoue S."/>
            <person name="Ishida S."/>
            <person name="Jia Q."/>
            <person name="Kakita M."/>
            <person name="Kanazawa T."/>
            <person name="Kawai Y."/>
            <person name="Kawashima T."/>
            <person name="Kennedy M."/>
            <person name="Kinose K."/>
            <person name="Kinoshita T."/>
            <person name="Kohara Y."/>
            <person name="Koide E."/>
            <person name="Komatsu K."/>
            <person name="Kopischke S."/>
            <person name="Kubo M."/>
            <person name="Kyozuka J."/>
            <person name="Lagercrantz U."/>
            <person name="Lin S."/>
            <person name="Lindquist E."/>
            <person name="Lipzen A."/>
            <person name="Lu C."/>
            <person name="Luna E."/>
            <person name="Martienssen R."/>
            <person name="Minamino N."/>
            <person name="Mizutani M."/>
            <person name="Mizutani M."/>
            <person name="Mochizuki N."/>
            <person name="Monte I."/>
            <person name="Mosher R."/>
            <person name="Nagasaki H."/>
            <person name="Nakagami H."/>
            <person name="Naramoto S."/>
            <person name="Nishitani K."/>
            <person name="Ohtani M."/>
            <person name="Okamoto T."/>
            <person name="Okumura M."/>
            <person name="Phillips J."/>
            <person name="Pollak B."/>
            <person name="Reinders A."/>
            <person name="Roevekamp M."/>
            <person name="Sano R."/>
            <person name="Sawa S."/>
            <person name="Schmid M."/>
            <person name="Shirakawa M."/>
            <person name="Solano R."/>
            <person name="Spunde A."/>
            <person name="Suetsugu N."/>
            <person name="Sugano S."/>
            <person name="Sugiyama A."/>
            <person name="Sun R."/>
            <person name="Suzuki Y."/>
            <person name="Takenaka M."/>
            <person name="Takezawa D."/>
            <person name="Tomogane H."/>
            <person name="Tsuzuki M."/>
            <person name="Ueda T."/>
            <person name="Umeda M."/>
            <person name="Ward J."/>
            <person name="Watanabe Y."/>
            <person name="Yazaki K."/>
            <person name="Yokoyama R."/>
            <person name="Yoshitake Y."/>
            <person name="Yotsui I."/>
            <person name="Zachgo S."/>
            <person name="Schmutz J."/>
        </authorList>
    </citation>
    <scope>NUCLEOTIDE SEQUENCE [LARGE SCALE GENOMIC DNA]</scope>
    <source>
        <strain evidence="2">cv. B-3</strain>
    </source>
</reference>